<organism evidence="4 5">
    <name type="scientific">Embleya hyalina</name>
    <dbReference type="NCBI Taxonomy" id="516124"/>
    <lineage>
        <taxon>Bacteria</taxon>
        <taxon>Bacillati</taxon>
        <taxon>Actinomycetota</taxon>
        <taxon>Actinomycetes</taxon>
        <taxon>Kitasatosporales</taxon>
        <taxon>Streptomycetaceae</taxon>
        <taxon>Embleya</taxon>
    </lineage>
</organism>
<feature type="region of interest" description="Disordered" evidence="1">
    <location>
        <begin position="249"/>
        <end position="325"/>
    </location>
</feature>
<gene>
    <name evidence="4" type="ORF">EHYA_04649</name>
</gene>
<proteinExistence type="predicted"/>
<keyword evidence="2" id="KW-0472">Membrane</keyword>
<feature type="transmembrane region" description="Helical" evidence="2">
    <location>
        <begin position="331"/>
        <end position="351"/>
    </location>
</feature>
<feature type="compositionally biased region" description="Low complexity" evidence="1">
    <location>
        <begin position="273"/>
        <end position="306"/>
    </location>
</feature>
<feature type="chain" id="PRO_5038947387" description="Gram-positive cocci surface proteins LPxTG domain-containing protein" evidence="3">
    <location>
        <begin position="37"/>
        <end position="360"/>
    </location>
</feature>
<dbReference type="Proteomes" id="UP000286931">
    <property type="component" value="Unassembled WGS sequence"/>
</dbReference>
<keyword evidence="5" id="KW-1185">Reference proteome</keyword>
<dbReference type="EMBL" id="BIFH01000022">
    <property type="protein sequence ID" value="GCD96962.1"/>
    <property type="molecule type" value="Genomic_DNA"/>
</dbReference>
<keyword evidence="2" id="KW-1133">Transmembrane helix</keyword>
<keyword evidence="3" id="KW-0732">Signal</keyword>
<protein>
    <recommendedName>
        <fullName evidence="6">Gram-positive cocci surface proteins LPxTG domain-containing protein</fullName>
    </recommendedName>
</protein>
<evidence type="ECO:0000256" key="1">
    <source>
        <dbReference type="SAM" id="MobiDB-lite"/>
    </source>
</evidence>
<sequence>MPSVVRNRRSQRVAALAVSAGVLVGVQMGAAALVTAAPVAEPAFDNGSERLNVRPGDTETVTVKAPKGDTATFTFDKALTGVTIKPSSTCSGSGLVYTCAANTLGLDSELWNFALTAAAGVTVPQNVNLTVTDKTGKTLKGTVSVNHRSQLEPLAQSLVYVNTQTGVVQDGGIPFKVTNLGKDPSPAKLKITAVSNVRFTGPSTGDGTCDVQPTVVQCTFGAIAGTTGQAAFKVPAVFSGKAQDLELEVSGPNWQQDPSRATARAHYTSDVQAPPTTSPTATPTGTGSPTPTSTATPTTSDDPTASESVIPISQGDDGSELAETGGGGNELPLILSGVALLAIGVAAALYARRRRGIDGI</sequence>
<keyword evidence="2" id="KW-0812">Transmembrane</keyword>
<comment type="caution">
    <text evidence="4">The sequence shown here is derived from an EMBL/GenBank/DDBJ whole genome shotgun (WGS) entry which is preliminary data.</text>
</comment>
<evidence type="ECO:0000256" key="3">
    <source>
        <dbReference type="SAM" id="SignalP"/>
    </source>
</evidence>
<dbReference type="AlphaFoldDB" id="A0A401YQU2"/>
<accession>A0A401YQU2</accession>
<reference evidence="4 5" key="1">
    <citation type="submission" date="2018-12" db="EMBL/GenBank/DDBJ databases">
        <title>Draft genome sequence of Embleya hyalina NBRC 13850T.</title>
        <authorList>
            <person name="Komaki H."/>
            <person name="Hosoyama A."/>
            <person name="Kimura A."/>
            <person name="Ichikawa N."/>
            <person name="Tamura T."/>
        </authorList>
    </citation>
    <scope>NUCLEOTIDE SEQUENCE [LARGE SCALE GENOMIC DNA]</scope>
    <source>
        <strain evidence="4 5">NBRC 13850</strain>
    </source>
</reference>
<evidence type="ECO:0000313" key="4">
    <source>
        <dbReference type="EMBL" id="GCD96962.1"/>
    </source>
</evidence>
<evidence type="ECO:0000256" key="2">
    <source>
        <dbReference type="SAM" id="Phobius"/>
    </source>
</evidence>
<name>A0A401YQU2_9ACTN</name>
<feature type="signal peptide" evidence="3">
    <location>
        <begin position="1"/>
        <end position="36"/>
    </location>
</feature>
<evidence type="ECO:0000313" key="5">
    <source>
        <dbReference type="Proteomes" id="UP000286931"/>
    </source>
</evidence>
<evidence type="ECO:0008006" key="6">
    <source>
        <dbReference type="Google" id="ProtNLM"/>
    </source>
</evidence>